<organism evidence="2 3">
    <name type="scientific">Rhizophagus irregularis</name>
    <dbReference type="NCBI Taxonomy" id="588596"/>
    <lineage>
        <taxon>Eukaryota</taxon>
        <taxon>Fungi</taxon>
        <taxon>Fungi incertae sedis</taxon>
        <taxon>Mucoromycota</taxon>
        <taxon>Glomeromycotina</taxon>
        <taxon>Glomeromycetes</taxon>
        <taxon>Glomerales</taxon>
        <taxon>Glomeraceae</taxon>
        <taxon>Rhizophagus</taxon>
    </lineage>
</organism>
<evidence type="ECO:0000313" key="2">
    <source>
        <dbReference type="EMBL" id="PKB97340.1"/>
    </source>
</evidence>
<reference evidence="2 3" key="2">
    <citation type="submission" date="2017-09" db="EMBL/GenBank/DDBJ databases">
        <title>Extensive intraspecific genome diversity in a model arbuscular mycorrhizal fungus.</title>
        <authorList>
            <person name="Chen E.C."/>
            <person name="Morin E."/>
            <person name="Beaudet D."/>
            <person name="Noel J."/>
            <person name="Ndikumana S."/>
            <person name="Charron P."/>
            <person name="St-Onge C."/>
            <person name="Giorgi J."/>
            <person name="Grigoriev I.V."/>
            <person name="Roux C."/>
            <person name="Martin F.M."/>
            <person name="Corradi N."/>
        </authorList>
    </citation>
    <scope>NUCLEOTIDE SEQUENCE [LARGE SCALE GENOMIC DNA]</scope>
    <source>
        <strain evidence="2 3">A5</strain>
    </source>
</reference>
<dbReference type="Gene3D" id="1.20.58.60">
    <property type="match status" value="1"/>
</dbReference>
<protein>
    <submittedName>
        <fullName evidence="2">Uncharacterized protein</fullName>
    </submittedName>
</protein>
<dbReference type="Proteomes" id="UP000232722">
    <property type="component" value="Unassembled WGS sequence"/>
</dbReference>
<proteinExistence type="predicted"/>
<keyword evidence="1" id="KW-0175">Coiled coil</keyword>
<dbReference type="EMBL" id="LLXJ01003265">
    <property type="protein sequence ID" value="PKB97340.1"/>
    <property type="molecule type" value="Genomic_DNA"/>
</dbReference>
<evidence type="ECO:0000256" key="1">
    <source>
        <dbReference type="SAM" id="Coils"/>
    </source>
</evidence>
<comment type="caution">
    <text evidence="2">The sequence shown here is derived from an EMBL/GenBank/DDBJ whole genome shotgun (WGS) entry which is preliminary data.</text>
</comment>
<reference evidence="2 3" key="1">
    <citation type="submission" date="2016-04" db="EMBL/GenBank/DDBJ databases">
        <title>Genome analyses suggest a sexual origin of heterokaryosis in a supposedly ancient asexual fungus.</title>
        <authorList>
            <person name="Ropars J."/>
            <person name="Sedzielewska K."/>
            <person name="Noel J."/>
            <person name="Charron P."/>
            <person name="Farinelli L."/>
            <person name="Marton T."/>
            <person name="Kruger M."/>
            <person name="Pelin A."/>
            <person name="Brachmann A."/>
            <person name="Corradi N."/>
        </authorList>
    </citation>
    <scope>NUCLEOTIDE SEQUENCE [LARGE SCALE GENOMIC DNA]</scope>
    <source>
        <strain evidence="2 3">A5</strain>
    </source>
</reference>
<feature type="coiled-coil region" evidence="1">
    <location>
        <begin position="78"/>
        <end position="105"/>
    </location>
</feature>
<dbReference type="AlphaFoldDB" id="A0A2N0NRX1"/>
<name>A0A2N0NRX1_9GLOM</name>
<evidence type="ECO:0000313" key="3">
    <source>
        <dbReference type="Proteomes" id="UP000232722"/>
    </source>
</evidence>
<gene>
    <name evidence="2" type="ORF">RhiirA5_433327</name>
</gene>
<accession>A0A2N0NRX1</accession>
<sequence length="111" mass="12752">MSNVHTLNDIKNREHRLGSINDLSEKVVNKYNEREEEIQRTYADIGNKIDQLNASSTKVRSQLISERKSYSKSQRELEAKYTAEIQSLKSEIKTLKRKATLVQKASSANKV</sequence>
<dbReference type="VEuPathDB" id="FungiDB:FUN_011055"/>